<dbReference type="PANTHER" id="PTHR36842:SF1">
    <property type="entry name" value="PROTEIN TOLB"/>
    <property type="match status" value="1"/>
</dbReference>
<feature type="non-terminal residue" evidence="2">
    <location>
        <position position="125"/>
    </location>
</feature>
<comment type="caution">
    <text evidence="2">The sequence shown here is derived from an EMBL/GenBank/DDBJ whole genome shotgun (WGS) entry which is preliminary data.</text>
</comment>
<comment type="similarity">
    <text evidence="1">Belongs to the TolB family.</text>
</comment>
<dbReference type="InterPro" id="IPR011042">
    <property type="entry name" value="6-blade_b-propeller_TolB-like"/>
</dbReference>
<protein>
    <recommendedName>
        <fullName evidence="3">Dipeptidylpeptidase IV N-terminal domain-containing protein</fullName>
    </recommendedName>
</protein>
<evidence type="ECO:0000256" key="1">
    <source>
        <dbReference type="ARBA" id="ARBA00009820"/>
    </source>
</evidence>
<dbReference type="AlphaFoldDB" id="A0A0F9DN01"/>
<dbReference type="InterPro" id="IPR011659">
    <property type="entry name" value="WD40"/>
</dbReference>
<dbReference type="Gene3D" id="2.120.10.30">
    <property type="entry name" value="TolB, C-terminal domain"/>
    <property type="match status" value="1"/>
</dbReference>
<name>A0A0F9DN01_9ZZZZ</name>
<dbReference type="Pfam" id="PF07676">
    <property type="entry name" value="PD40"/>
    <property type="match status" value="3"/>
</dbReference>
<organism evidence="2">
    <name type="scientific">marine sediment metagenome</name>
    <dbReference type="NCBI Taxonomy" id="412755"/>
    <lineage>
        <taxon>unclassified sequences</taxon>
        <taxon>metagenomes</taxon>
        <taxon>ecological metagenomes</taxon>
    </lineage>
</organism>
<dbReference type="EMBL" id="LAZR01028280">
    <property type="protein sequence ID" value="KKL63099.1"/>
    <property type="molecule type" value="Genomic_DNA"/>
</dbReference>
<dbReference type="PANTHER" id="PTHR36842">
    <property type="entry name" value="PROTEIN TOLB HOMOLOG"/>
    <property type="match status" value="1"/>
</dbReference>
<proteinExistence type="inferred from homology"/>
<dbReference type="SUPFAM" id="SSF82171">
    <property type="entry name" value="DPP6 N-terminal domain-like"/>
    <property type="match status" value="1"/>
</dbReference>
<evidence type="ECO:0000313" key="2">
    <source>
        <dbReference type="EMBL" id="KKL63099.1"/>
    </source>
</evidence>
<sequence>MKKPAVTPDILAAGLLAIGEPTLSPDGSTFAFTMDAGGRQHVFTMPAEGAFPLQITTGIHGFAHPAWAPDGSRIAAVSRDGIWVMSPDGRDIKCISRHTGGDDWPQWWPDGRSVLFSSRRRGWTQ</sequence>
<accession>A0A0F9DN01</accession>
<reference evidence="2" key="1">
    <citation type="journal article" date="2015" name="Nature">
        <title>Complex archaea that bridge the gap between prokaryotes and eukaryotes.</title>
        <authorList>
            <person name="Spang A."/>
            <person name="Saw J.H."/>
            <person name="Jorgensen S.L."/>
            <person name="Zaremba-Niedzwiedzka K."/>
            <person name="Martijn J."/>
            <person name="Lind A.E."/>
            <person name="van Eijk R."/>
            <person name="Schleper C."/>
            <person name="Guy L."/>
            <person name="Ettema T.J."/>
        </authorList>
    </citation>
    <scope>NUCLEOTIDE SEQUENCE</scope>
</reference>
<evidence type="ECO:0008006" key="3">
    <source>
        <dbReference type="Google" id="ProtNLM"/>
    </source>
</evidence>
<gene>
    <name evidence="2" type="ORF">LCGC14_2178470</name>
</gene>